<keyword evidence="1" id="KW-1133">Transmembrane helix</keyword>
<dbReference type="EMBL" id="JBHZPZ010000013">
    <property type="protein sequence ID" value="MFE3868724.1"/>
    <property type="molecule type" value="Genomic_DNA"/>
</dbReference>
<reference evidence="2 3" key="1">
    <citation type="submission" date="2024-06" db="EMBL/GenBank/DDBJ databases">
        <title>Flavobacterium spp. isolated from glacier.</title>
        <authorList>
            <person name="Han D."/>
        </authorList>
    </citation>
    <scope>NUCLEOTIDE SEQUENCE [LARGE SCALE GENOMIC DNA]</scope>
    <source>
        <strain evidence="2 3">LS2P90</strain>
    </source>
</reference>
<comment type="caution">
    <text evidence="2">The sequence shown here is derived from an EMBL/GenBank/DDBJ whole genome shotgun (WGS) entry which is preliminary data.</text>
</comment>
<accession>A0ABW6HZC7</accession>
<keyword evidence="1" id="KW-0812">Transmembrane</keyword>
<keyword evidence="3" id="KW-1185">Reference proteome</keyword>
<feature type="transmembrane region" description="Helical" evidence="1">
    <location>
        <begin position="6"/>
        <end position="31"/>
    </location>
</feature>
<protein>
    <submittedName>
        <fullName evidence="2">Uncharacterized protein</fullName>
    </submittedName>
</protein>
<dbReference type="RefSeq" id="WP_379855334.1">
    <property type="nucleotide sequence ID" value="NZ_JBHZPZ010000013.1"/>
</dbReference>
<proteinExistence type="predicted"/>
<keyword evidence="1" id="KW-0472">Membrane</keyword>
<evidence type="ECO:0000313" key="3">
    <source>
        <dbReference type="Proteomes" id="UP001600109"/>
    </source>
</evidence>
<evidence type="ECO:0000256" key="1">
    <source>
        <dbReference type="SAM" id="Phobius"/>
    </source>
</evidence>
<name>A0ABW6HZC7_9FLAO</name>
<gene>
    <name evidence="2" type="ORF">ACFX5E_11645</name>
</gene>
<dbReference type="Proteomes" id="UP001600109">
    <property type="component" value="Unassembled WGS sequence"/>
</dbReference>
<organism evidence="2 3">
    <name type="scientific">Flavobacterium xylosi</name>
    <dbReference type="NCBI Taxonomy" id="3230415"/>
    <lineage>
        <taxon>Bacteria</taxon>
        <taxon>Pseudomonadati</taxon>
        <taxon>Bacteroidota</taxon>
        <taxon>Flavobacteriia</taxon>
        <taxon>Flavobacteriales</taxon>
        <taxon>Flavobacteriaceae</taxon>
        <taxon>Flavobacterium</taxon>
    </lineage>
</organism>
<evidence type="ECO:0000313" key="2">
    <source>
        <dbReference type="EMBL" id="MFE3868724.1"/>
    </source>
</evidence>
<sequence>MAINILIGIGLVILASIGFLTGLFVGIASALDVMDKDHQLENEIDNDRYCAEYRDSEKLYCFDCEIEMPVKVKNGRMYCSNCGLPH</sequence>